<dbReference type="CDD" id="cd03135">
    <property type="entry name" value="GATase1_DJ-1"/>
    <property type="match status" value="1"/>
</dbReference>
<dbReference type="InterPro" id="IPR002818">
    <property type="entry name" value="DJ-1/PfpI"/>
</dbReference>
<feature type="domain" description="DJ-1/PfpI" evidence="1">
    <location>
        <begin position="3"/>
        <end position="165"/>
    </location>
</feature>
<dbReference type="PANTHER" id="PTHR48094:SF12">
    <property type="entry name" value="PARKINSON DISEASE PROTEIN 7 HOMOLOG"/>
    <property type="match status" value="1"/>
</dbReference>
<sequence>MSRVLVPLANGFEEIEAVSIIDILRRGEIEVLVASLDENMLIKGANGITIQADLEVKNITSDEINMIILPGGWEGTYALAKDSNIQNILKEMDKKGKNIGAICAAPFALNKAGVLKERYTCYPSVEKDIKEEGYMGDKEMVVEDENIITSRGPATAICFALEIVRKLKGEESYNRLKEGVLATYC</sequence>
<evidence type="ECO:0000259" key="1">
    <source>
        <dbReference type="Pfam" id="PF01965"/>
    </source>
</evidence>
<dbReference type="GO" id="GO:0005737">
    <property type="term" value="C:cytoplasm"/>
    <property type="evidence" value="ECO:0007669"/>
    <property type="project" value="TreeGrafter"/>
</dbReference>
<proteinExistence type="predicted"/>
<dbReference type="Pfam" id="PF01965">
    <property type="entry name" value="DJ-1_PfpI"/>
    <property type="match status" value="1"/>
</dbReference>
<accession>A0A1W1EJX9</accession>
<protein>
    <submittedName>
        <fullName evidence="2">DJ-1/YajL/PfpI superfamily, includes chaperone protein YajL (Former ThiJ), parkinsonism-associated protein DJ-1, peptidases PfpI, Hsp31</fullName>
    </submittedName>
</protein>
<dbReference type="InterPro" id="IPR029062">
    <property type="entry name" value="Class_I_gatase-like"/>
</dbReference>
<dbReference type="InterPro" id="IPR050325">
    <property type="entry name" value="Prot/Nucl_acid_deglycase"/>
</dbReference>
<dbReference type="EMBL" id="FRYL01000027">
    <property type="protein sequence ID" value="SHO81102.1"/>
    <property type="molecule type" value="Genomic_DNA"/>
</dbReference>
<gene>
    <name evidence="2" type="ORF">MNB_SV-15-821</name>
</gene>
<name>A0A1W1EJX9_9ZZZZ</name>
<organism evidence="2">
    <name type="scientific">hydrothermal vent metagenome</name>
    <dbReference type="NCBI Taxonomy" id="652676"/>
    <lineage>
        <taxon>unclassified sequences</taxon>
        <taxon>metagenomes</taxon>
        <taxon>ecological metagenomes</taxon>
    </lineage>
</organism>
<reference evidence="2" key="1">
    <citation type="submission" date="2016-10" db="EMBL/GenBank/DDBJ databases">
        <authorList>
            <person name="de Groot N.N."/>
        </authorList>
    </citation>
    <scope>NUCLEOTIDE SEQUENCE</scope>
</reference>
<dbReference type="NCBIfam" id="TIGR01383">
    <property type="entry name" value="not_thiJ"/>
    <property type="match status" value="1"/>
</dbReference>
<evidence type="ECO:0000313" key="2">
    <source>
        <dbReference type="EMBL" id="SHO81102.1"/>
    </source>
</evidence>
<dbReference type="PANTHER" id="PTHR48094">
    <property type="entry name" value="PROTEIN/NUCLEIC ACID DEGLYCASE DJ-1-RELATED"/>
    <property type="match status" value="1"/>
</dbReference>
<dbReference type="SUPFAM" id="SSF52317">
    <property type="entry name" value="Class I glutamine amidotransferase-like"/>
    <property type="match status" value="1"/>
</dbReference>
<dbReference type="Gene3D" id="3.40.50.880">
    <property type="match status" value="1"/>
</dbReference>
<dbReference type="AlphaFoldDB" id="A0A1W1EJX9"/>
<dbReference type="InterPro" id="IPR006287">
    <property type="entry name" value="DJ-1"/>
</dbReference>